<keyword evidence="6 7" id="KW-0472">Membrane</keyword>
<dbReference type="Pfam" id="PF06624">
    <property type="entry name" value="RAMP4"/>
    <property type="match status" value="1"/>
</dbReference>
<keyword evidence="4" id="KW-0256">Endoplasmic reticulum</keyword>
<comment type="caution">
    <text evidence="8">The sequence shown here is derived from an EMBL/GenBank/DDBJ whole genome shotgun (WGS) entry which is preliminary data.</text>
</comment>
<comment type="similarity">
    <text evidence="2">Belongs to the RAMP4 family.</text>
</comment>
<evidence type="ECO:0008006" key="10">
    <source>
        <dbReference type="Google" id="ProtNLM"/>
    </source>
</evidence>
<evidence type="ECO:0000256" key="1">
    <source>
        <dbReference type="ARBA" id="ARBA00004389"/>
    </source>
</evidence>
<organism evidence="8 9">
    <name type="scientific">Coccomyxa subellipsoidea</name>
    <dbReference type="NCBI Taxonomy" id="248742"/>
    <lineage>
        <taxon>Eukaryota</taxon>
        <taxon>Viridiplantae</taxon>
        <taxon>Chlorophyta</taxon>
        <taxon>core chlorophytes</taxon>
        <taxon>Trebouxiophyceae</taxon>
        <taxon>Trebouxiophyceae incertae sedis</taxon>
        <taxon>Coccomyxaceae</taxon>
        <taxon>Coccomyxa</taxon>
    </lineage>
</organism>
<feature type="transmembrane region" description="Helical" evidence="7">
    <location>
        <begin position="38"/>
        <end position="54"/>
    </location>
</feature>
<dbReference type="Proteomes" id="UP001491310">
    <property type="component" value="Unassembled WGS sequence"/>
</dbReference>
<dbReference type="PANTHER" id="PTHR15601">
    <property type="entry name" value="STRESS ASSOCIATED ENDOPLASMIC RETICULUM PROTEIN SERP1/RAMP4"/>
    <property type="match status" value="1"/>
</dbReference>
<accession>A0ABR2YHJ3</accession>
<evidence type="ECO:0000313" key="8">
    <source>
        <dbReference type="EMBL" id="KAK9905630.1"/>
    </source>
</evidence>
<evidence type="ECO:0000256" key="3">
    <source>
        <dbReference type="ARBA" id="ARBA00022692"/>
    </source>
</evidence>
<keyword evidence="9" id="KW-1185">Reference proteome</keyword>
<reference evidence="8 9" key="1">
    <citation type="journal article" date="2024" name="Nat. Commun.">
        <title>Phylogenomics reveals the evolutionary origins of lichenization in chlorophyte algae.</title>
        <authorList>
            <person name="Puginier C."/>
            <person name="Libourel C."/>
            <person name="Otte J."/>
            <person name="Skaloud P."/>
            <person name="Haon M."/>
            <person name="Grisel S."/>
            <person name="Petersen M."/>
            <person name="Berrin J.G."/>
            <person name="Delaux P.M."/>
            <person name="Dal Grande F."/>
            <person name="Keller J."/>
        </authorList>
    </citation>
    <scope>NUCLEOTIDE SEQUENCE [LARGE SCALE GENOMIC DNA]</scope>
    <source>
        <strain evidence="8 9">SAG 216-7</strain>
    </source>
</reference>
<evidence type="ECO:0000256" key="7">
    <source>
        <dbReference type="SAM" id="Phobius"/>
    </source>
</evidence>
<dbReference type="EMBL" id="JALJOT010000011">
    <property type="protein sequence ID" value="KAK9905630.1"/>
    <property type="molecule type" value="Genomic_DNA"/>
</dbReference>
<evidence type="ECO:0000256" key="5">
    <source>
        <dbReference type="ARBA" id="ARBA00022989"/>
    </source>
</evidence>
<evidence type="ECO:0000313" key="9">
    <source>
        <dbReference type="Proteomes" id="UP001491310"/>
    </source>
</evidence>
<proteinExistence type="inferred from homology"/>
<dbReference type="PANTHER" id="PTHR15601:SF0">
    <property type="entry name" value="GEO09675P1"/>
    <property type="match status" value="1"/>
</dbReference>
<evidence type="ECO:0000256" key="2">
    <source>
        <dbReference type="ARBA" id="ARBA00005500"/>
    </source>
</evidence>
<sequence>MSYSKRIANAKSDKYHNNIHKRGKVWDGKEKSKTSVSAGPWLLGFFAFVLIGSGQPTMGRHFRKGCQKVFIGRKSSAE</sequence>
<protein>
    <recommendedName>
        <fullName evidence="10">Stress-associated endoplasmic reticulum protein</fullName>
    </recommendedName>
</protein>
<dbReference type="InterPro" id="IPR010580">
    <property type="entry name" value="ER_stress-assoc"/>
</dbReference>
<keyword evidence="5 7" id="KW-1133">Transmembrane helix</keyword>
<evidence type="ECO:0000256" key="6">
    <source>
        <dbReference type="ARBA" id="ARBA00023136"/>
    </source>
</evidence>
<comment type="subcellular location">
    <subcellularLocation>
        <location evidence="1">Endoplasmic reticulum membrane</location>
        <topology evidence="1">Single-pass membrane protein</topology>
    </subcellularLocation>
</comment>
<keyword evidence="3 7" id="KW-0812">Transmembrane</keyword>
<gene>
    <name evidence="8" type="ORF">WJX75_003537</name>
</gene>
<name>A0ABR2YHJ3_9CHLO</name>
<evidence type="ECO:0000256" key="4">
    <source>
        <dbReference type="ARBA" id="ARBA00022824"/>
    </source>
</evidence>